<reference evidence="3" key="2">
    <citation type="submission" date="2023-01" db="EMBL/GenBank/DDBJ databases">
        <title>Draft genome sequence of Paraferrimonas haliotis strain NBRC 112785.</title>
        <authorList>
            <person name="Sun Q."/>
            <person name="Mori K."/>
        </authorList>
    </citation>
    <scope>NUCLEOTIDE SEQUENCE</scope>
    <source>
        <strain evidence="3">NBRC 112785</strain>
    </source>
</reference>
<dbReference type="Proteomes" id="UP001157439">
    <property type="component" value="Unassembled WGS sequence"/>
</dbReference>
<sequence>MCIGLTKLWQQSVAQGHQLLSQQAEEMSRLHIQQNALSLSSALALEDYLQVELQSQAMMQSPGVLAITVFNKAGKQVAFEHRFDLPQISDEYQLQQLLQQQLEQHVPFIEPVRHINDGDVGYVRMRIDANHYSQHLNAAYQAQTRLIPYALVIAALIGFVLARMLSFKRFKAQLKN</sequence>
<evidence type="ECO:0000313" key="3">
    <source>
        <dbReference type="EMBL" id="GLS83965.1"/>
    </source>
</evidence>
<dbReference type="EMBL" id="BSPO01000003">
    <property type="protein sequence ID" value="GLS83838.1"/>
    <property type="molecule type" value="Genomic_DNA"/>
</dbReference>
<comment type="caution">
    <text evidence="3">The sequence shown here is derived from an EMBL/GenBank/DDBJ whole genome shotgun (WGS) entry which is preliminary data.</text>
</comment>
<name>A0AA37TW45_9GAMM</name>
<organism evidence="3 4">
    <name type="scientific">Paraferrimonas haliotis</name>
    <dbReference type="NCBI Taxonomy" id="2013866"/>
    <lineage>
        <taxon>Bacteria</taxon>
        <taxon>Pseudomonadati</taxon>
        <taxon>Pseudomonadota</taxon>
        <taxon>Gammaproteobacteria</taxon>
        <taxon>Alteromonadales</taxon>
        <taxon>Ferrimonadaceae</taxon>
        <taxon>Paraferrimonas</taxon>
    </lineage>
</organism>
<accession>A0AA37TW45</accession>
<reference evidence="3 4" key="1">
    <citation type="journal article" date="2014" name="Int. J. Syst. Evol. Microbiol.">
        <title>Complete genome sequence of Corynebacterium casei LMG S-19264T (=DSM 44701T), isolated from a smear-ripened cheese.</title>
        <authorList>
            <consortium name="US DOE Joint Genome Institute (JGI-PGF)"/>
            <person name="Walter F."/>
            <person name="Albersmeier A."/>
            <person name="Kalinowski J."/>
            <person name="Ruckert C."/>
        </authorList>
    </citation>
    <scope>NUCLEOTIDE SEQUENCE [LARGE SCALE GENOMIC DNA]</scope>
    <source>
        <strain evidence="3 4">NBRC 112785</strain>
    </source>
</reference>
<feature type="transmembrane region" description="Helical" evidence="1">
    <location>
        <begin position="146"/>
        <end position="165"/>
    </location>
</feature>
<keyword evidence="1" id="KW-0472">Membrane</keyword>
<evidence type="ECO:0008006" key="5">
    <source>
        <dbReference type="Google" id="ProtNLM"/>
    </source>
</evidence>
<evidence type="ECO:0000256" key="1">
    <source>
        <dbReference type="SAM" id="Phobius"/>
    </source>
</evidence>
<proteinExistence type="predicted"/>
<dbReference type="EMBL" id="BSPO01000003">
    <property type="protein sequence ID" value="GLS83965.1"/>
    <property type="molecule type" value="Genomic_DNA"/>
</dbReference>
<keyword evidence="4" id="KW-1185">Reference proteome</keyword>
<evidence type="ECO:0000313" key="2">
    <source>
        <dbReference type="EMBL" id="GLS83838.1"/>
    </source>
</evidence>
<keyword evidence="1" id="KW-0812">Transmembrane</keyword>
<keyword evidence="1" id="KW-1133">Transmembrane helix</keyword>
<evidence type="ECO:0000313" key="4">
    <source>
        <dbReference type="Proteomes" id="UP001157439"/>
    </source>
</evidence>
<gene>
    <name evidence="2" type="ORF">GCM10007894_18150</name>
    <name evidence="3" type="ORF">GCM10007894_19420</name>
</gene>
<dbReference type="AlphaFoldDB" id="A0AA37TW45"/>
<protein>
    <recommendedName>
        <fullName evidence="5">Smp protein</fullName>
    </recommendedName>
</protein>